<reference evidence="2" key="1">
    <citation type="journal article" date="2019" name="Int. J. Syst. Evol. Microbiol.">
        <title>The Global Catalogue of Microorganisms (GCM) 10K type strain sequencing project: providing services to taxonomists for standard genome sequencing and annotation.</title>
        <authorList>
            <consortium name="The Broad Institute Genomics Platform"/>
            <consortium name="The Broad Institute Genome Sequencing Center for Infectious Disease"/>
            <person name="Wu L."/>
            <person name="Ma J."/>
        </authorList>
    </citation>
    <scope>NUCLEOTIDE SEQUENCE [LARGE SCALE GENOMIC DNA]</scope>
    <source>
        <strain evidence="2">JCM 17666</strain>
    </source>
</reference>
<organism evidence="1 2">
    <name type="scientific">Pigmentiphaga soli</name>
    <dbReference type="NCBI Taxonomy" id="1007095"/>
    <lineage>
        <taxon>Bacteria</taxon>
        <taxon>Pseudomonadati</taxon>
        <taxon>Pseudomonadota</taxon>
        <taxon>Betaproteobacteria</taxon>
        <taxon>Burkholderiales</taxon>
        <taxon>Alcaligenaceae</taxon>
        <taxon>Pigmentiphaga</taxon>
    </lineage>
</organism>
<gene>
    <name evidence="1" type="ORF">GCM10023144_32330</name>
</gene>
<dbReference type="EMBL" id="BAABFO010000016">
    <property type="protein sequence ID" value="GAA4337127.1"/>
    <property type="molecule type" value="Genomic_DNA"/>
</dbReference>
<keyword evidence="2" id="KW-1185">Reference proteome</keyword>
<dbReference type="Proteomes" id="UP001501671">
    <property type="component" value="Unassembled WGS sequence"/>
</dbReference>
<comment type="caution">
    <text evidence="1">The sequence shown here is derived from an EMBL/GenBank/DDBJ whole genome shotgun (WGS) entry which is preliminary data.</text>
</comment>
<evidence type="ECO:0000313" key="2">
    <source>
        <dbReference type="Proteomes" id="UP001501671"/>
    </source>
</evidence>
<accession>A0ABP8HC70</accession>
<name>A0ABP8HC70_9BURK</name>
<sequence>MVPVPVAASTRLPDSSRAALRDTEDGGIVMPPARFMVVRNASLWCAGLAAWQACPPPGAGLPAIAPGRRGAVERRAMSGSAKWHRSNLAIVAESATEAAQ</sequence>
<proteinExistence type="predicted"/>
<protein>
    <submittedName>
        <fullName evidence="1">Uncharacterized protein</fullName>
    </submittedName>
</protein>
<evidence type="ECO:0000313" key="1">
    <source>
        <dbReference type="EMBL" id="GAA4337127.1"/>
    </source>
</evidence>